<comment type="subcellular location">
    <subcellularLocation>
        <location evidence="1">Cell membrane</location>
        <topology evidence="1">Multi-pass membrane protein</topology>
    </subcellularLocation>
</comment>
<evidence type="ECO:0000313" key="10">
    <source>
        <dbReference type="EMBL" id="UTI63719.1"/>
    </source>
</evidence>
<protein>
    <submittedName>
        <fullName evidence="10">DUF421 domain-containing protein</fullName>
    </submittedName>
</protein>
<evidence type="ECO:0000256" key="7">
    <source>
        <dbReference type="SAM" id="Phobius"/>
    </source>
</evidence>
<name>A0ABY5DS32_9ACTN</name>
<evidence type="ECO:0000259" key="8">
    <source>
        <dbReference type="Pfam" id="PF04239"/>
    </source>
</evidence>
<dbReference type="Pfam" id="PF20730">
    <property type="entry name" value="YetF_N"/>
    <property type="match status" value="1"/>
</dbReference>
<evidence type="ECO:0000256" key="2">
    <source>
        <dbReference type="ARBA" id="ARBA00006448"/>
    </source>
</evidence>
<evidence type="ECO:0000256" key="6">
    <source>
        <dbReference type="ARBA" id="ARBA00023136"/>
    </source>
</evidence>
<dbReference type="InterPro" id="IPR048454">
    <property type="entry name" value="YetF_N"/>
</dbReference>
<dbReference type="Pfam" id="PF04239">
    <property type="entry name" value="DUF421"/>
    <property type="match status" value="1"/>
</dbReference>
<evidence type="ECO:0000256" key="1">
    <source>
        <dbReference type="ARBA" id="ARBA00004651"/>
    </source>
</evidence>
<evidence type="ECO:0000259" key="9">
    <source>
        <dbReference type="Pfam" id="PF20730"/>
    </source>
</evidence>
<organism evidence="10 11">
    <name type="scientific">Paraconexibacter antarcticus</name>
    <dbReference type="NCBI Taxonomy" id="2949664"/>
    <lineage>
        <taxon>Bacteria</taxon>
        <taxon>Bacillati</taxon>
        <taxon>Actinomycetota</taxon>
        <taxon>Thermoleophilia</taxon>
        <taxon>Solirubrobacterales</taxon>
        <taxon>Paraconexibacteraceae</taxon>
        <taxon>Paraconexibacter</taxon>
    </lineage>
</organism>
<keyword evidence="11" id="KW-1185">Reference proteome</keyword>
<proteinExistence type="inferred from homology"/>
<evidence type="ECO:0000313" key="11">
    <source>
        <dbReference type="Proteomes" id="UP001056035"/>
    </source>
</evidence>
<sequence>MDLVLRMTVVFFLILLVTRVTGRRELGTMEPFDLIMLVIIGDLVQQGVTQSDYSITGTLIVLATLAVLTVATSYLSFRVRPLRGLLEGEPIVLIADGELIGANLRRERLTVDELRAEARQQQIADLGDVRFAVLETSGRISFLQDRAPLGA</sequence>
<feature type="transmembrane region" description="Helical" evidence="7">
    <location>
        <begin position="53"/>
        <end position="77"/>
    </location>
</feature>
<gene>
    <name evidence="10" type="ORF">NBH00_20540</name>
</gene>
<keyword evidence="4 7" id="KW-0812">Transmembrane</keyword>
<dbReference type="PANTHER" id="PTHR34582">
    <property type="entry name" value="UPF0702 TRANSMEMBRANE PROTEIN YCAP"/>
    <property type="match status" value="1"/>
</dbReference>
<dbReference type="RefSeq" id="WP_254570441.1">
    <property type="nucleotide sequence ID" value="NZ_CP098502.1"/>
</dbReference>
<evidence type="ECO:0000256" key="4">
    <source>
        <dbReference type="ARBA" id="ARBA00022692"/>
    </source>
</evidence>
<dbReference type="InterPro" id="IPR023090">
    <property type="entry name" value="UPF0702_alpha/beta_dom_sf"/>
</dbReference>
<feature type="domain" description="YetF C-terminal" evidence="8">
    <location>
        <begin position="79"/>
        <end position="146"/>
    </location>
</feature>
<dbReference type="Gene3D" id="3.30.240.20">
    <property type="entry name" value="bsu07140 like domains"/>
    <property type="match status" value="1"/>
</dbReference>
<reference evidence="10 11" key="1">
    <citation type="submission" date="2022-06" db="EMBL/GenBank/DDBJ databases">
        <title>Paraconexibacter antarcticus.</title>
        <authorList>
            <person name="Kim C.S."/>
        </authorList>
    </citation>
    <scope>NUCLEOTIDE SEQUENCE [LARGE SCALE GENOMIC DNA]</scope>
    <source>
        <strain evidence="10 11">02-257</strain>
    </source>
</reference>
<dbReference type="Proteomes" id="UP001056035">
    <property type="component" value="Chromosome"/>
</dbReference>
<comment type="similarity">
    <text evidence="2">Belongs to the UPF0702 family.</text>
</comment>
<keyword evidence="5 7" id="KW-1133">Transmembrane helix</keyword>
<accession>A0ABY5DS32</accession>
<dbReference type="PANTHER" id="PTHR34582:SF6">
    <property type="entry name" value="UPF0702 TRANSMEMBRANE PROTEIN YCAP"/>
    <property type="match status" value="1"/>
</dbReference>
<dbReference type="InterPro" id="IPR007353">
    <property type="entry name" value="DUF421"/>
</dbReference>
<dbReference type="EMBL" id="CP098502">
    <property type="protein sequence ID" value="UTI63719.1"/>
    <property type="molecule type" value="Genomic_DNA"/>
</dbReference>
<evidence type="ECO:0000256" key="5">
    <source>
        <dbReference type="ARBA" id="ARBA00022989"/>
    </source>
</evidence>
<keyword evidence="6 7" id="KW-0472">Membrane</keyword>
<evidence type="ECO:0000256" key="3">
    <source>
        <dbReference type="ARBA" id="ARBA00022475"/>
    </source>
</evidence>
<feature type="domain" description="YetF-like N-terminal transmembrane" evidence="9">
    <location>
        <begin position="2"/>
        <end position="74"/>
    </location>
</feature>
<keyword evidence="3" id="KW-1003">Cell membrane</keyword>